<evidence type="ECO:0000313" key="2">
    <source>
        <dbReference type="EMBL" id="GAA2417090.1"/>
    </source>
</evidence>
<evidence type="ECO:0000259" key="1">
    <source>
        <dbReference type="Pfam" id="PF18299"/>
    </source>
</evidence>
<protein>
    <recommendedName>
        <fullName evidence="1">ATP-grasp domain-containing protein</fullName>
    </recommendedName>
</protein>
<evidence type="ECO:0000313" key="3">
    <source>
        <dbReference type="Proteomes" id="UP001500058"/>
    </source>
</evidence>
<dbReference type="InterPro" id="IPR041261">
    <property type="entry name" value="R2K_2"/>
</dbReference>
<proteinExistence type="predicted"/>
<gene>
    <name evidence="2" type="ORF">GCM10010420_54170</name>
</gene>
<sequence>MGDTGTPVLLTSAQRTGTAVLLAEAAERRGMDVRVLTGPHTLDGLDERTVHWYGGPFTARRITDRTGLALLEPPDDWLARLPEEFTGRRIEASTLSKAWELRRPAFVKPPGDKSFPAAVYADGTRLPRTGKRVGPDTPVLISEVVTFAVEYRLFLLDRRIAAGSRYAVHGRLDVAPLHRDRYERHVRRFVRRLLETTGDLLPSAVTVDIGLVRDPESGRGRWAVVEANMPWFSHCYAAPPDAVLDVVLRAAGPRERVLPSDRRFLRPAAHSPLRAPRAP</sequence>
<keyword evidence="3" id="KW-1185">Reference proteome</keyword>
<name>A0ABN3IZR4_9ACTN</name>
<organism evidence="2 3">
    <name type="scientific">Streptomyces glaucosporus</name>
    <dbReference type="NCBI Taxonomy" id="284044"/>
    <lineage>
        <taxon>Bacteria</taxon>
        <taxon>Bacillati</taxon>
        <taxon>Actinomycetota</taxon>
        <taxon>Actinomycetes</taxon>
        <taxon>Kitasatosporales</taxon>
        <taxon>Streptomycetaceae</taxon>
        <taxon>Streptomyces</taxon>
    </lineage>
</organism>
<dbReference type="EMBL" id="BAAATJ010000039">
    <property type="protein sequence ID" value="GAA2417090.1"/>
    <property type="molecule type" value="Genomic_DNA"/>
</dbReference>
<reference evidence="2 3" key="1">
    <citation type="journal article" date="2019" name="Int. J. Syst. Evol. Microbiol.">
        <title>The Global Catalogue of Microorganisms (GCM) 10K type strain sequencing project: providing services to taxonomists for standard genome sequencing and annotation.</title>
        <authorList>
            <consortium name="The Broad Institute Genomics Platform"/>
            <consortium name="The Broad Institute Genome Sequencing Center for Infectious Disease"/>
            <person name="Wu L."/>
            <person name="Ma J."/>
        </authorList>
    </citation>
    <scope>NUCLEOTIDE SEQUENCE [LARGE SCALE GENOMIC DNA]</scope>
    <source>
        <strain evidence="2 3">JCM 6921</strain>
    </source>
</reference>
<dbReference type="Proteomes" id="UP001500058">
    <property type="component" value="Unassembled WGS sequence"/>
</dbReference>
<comment type="caution">
    <text evidence="2">The sequence shown here is derived from an EMBL/GenBank/DDBJ whole genome shotgun (WGS) entry which is preliminary data.</text>
</comment>
<dbReference type="Pfam" id="PF18299">
    <property type="entry name" value="R2K_2"/>
    <property type="match status" value="1"/>
</dbReference>
<feature type="domain" description="ATP-grasp" evidence="1">
    <location>
        <begin position="85"/>
        <end position="246"/>
    </location>
</feature>
<accession>A0ABN3IZR4</accession>